<dbReference type="OrthoDB" id="2893324at2759"/>
<dbReference type="Gene3D" id="3.40.50.450">
    <property type="match status" value="1"/>
</dbReference>
<accession>A0A167KCX4</accession>
<proteinExistence type="predicted"/>
<comment type="caution">
    <text evidence="1">The sequence shown here is derived from an EMBL/GenBank/DDBJ whole genome shotgun (WGS) entry which is preliminary data.</text>
</comment>
<organism evidence="1 2">
    <name type="scientific">Metarhizium rileyi (strain RCEF 4871)</name>
    <name type="common">Nomuraea rileyi</name>
    <dbReference type="NCBI Taxonomy" id="1649241"/>
    <lineage>
        <taxon>Eukaryota</taxon>
        <taxon>Fungi</taxon>
        <taxon>Dikarya</taxon>
        <taxon>Ascomycota</taxon>
        <taxon>Pezizomycotina</taxon>
        <taxon>Sordariomycetes</taxon>
        <taxon>Hypocreomycetidae</taxon>
        <taxon>Hypocreales</taxon>
        <taxon>Clavicipitaceae</taxon>
        <taxon>Metarhizium</taxon>
    </lineage>
</organism>
<keyword evidence="2" id="KW-1185">Reference proteome</keyword>
<evidence type="ECO:0000313" key="1">
    <source>
        <dbReference type="EMBL" id="OAA51557.1"/>
    </source>
</evidence>
<dbReference type="InterPro" id="IPR039470">
    <property type="entry name" value="Nuc_deoxyri_tr2"/>
</dbReference>
<dbReference type="SUPFAM" id="SSF52309">
    <property type="entry name" value="N-(deoxy)ribosyltransferase-like"/>
    <property type="match status" value="1"/>
</dbReference>
<evidence type="ECO:0008006" key="3">
    <source>
        <dbReference type="Google" id="ProtNLM"/>
    </source>
</evidence>
<dbReference type="OMA" id="YREQVEW"/>
<dbReference type="AlphaFoldDB" id="A0A167KCX4"/>
<sequence>MEATVIQAPDRPNDMTKPLVFLAGTTTPTPEGDWRQNLIDRLSHCAATFLNPCNRNWDSTWTEDSSDARWVEQIKWELDLLEGADVVVVMFHESTLAPISMLELGIHIRSGKVIVCAMPGYAKRGNVEAVCARYAGEFVTSEEELARVLEKRLRDESVLGRSGMDG</sequence>
<dbReference type="Proteomes" id="UP000243498">
    <property type="component" value="Unassembled WGS sequence"/>
</dbReference>
<dbReference type="Pfam" id="PF15891">
    <property type="entry name" value="Nuc_deoxyri_tr2"/>
    <property type="match status" value="1"/>
</dbReference>
<protein>
    <recommendedName>
        <fullName evidence="3">Nucleoside 2-deoxyribosyltransferase</fullName>
    </recommendedName>
</protein>
<gene>
    <name evidence="1" type="ORF">NOR_00150</name>
</gene>
<name>A0A167KCX4_METRR</name>
<dbReference type="EMBL" id="AZHC01000001">
    <property type="protein sequence ID" value="OAA51557.1"/>
    <property type="molecule type" value="Genomic_DNA"/>
</dbReference>
<reference evidence="1 2" key="1">
    <citation type="journal article" date="2016" name="Genome Biol. Evol.">
        <title>Divergent and convergent evolution of fungal pathogenicity.</title>
        <authorList>
            <person name="Shang Y."/>
            <person name="Xiao G."/>
            <person name="Zheng P."/>
            <person name="Cen K."/>
            <person name="Zhan S."/>
            <person name="Wang C."/>
        </authorList>
    </citation>
    <scope>NUCLEOTIDE SEQUENCE [LARGE SCALE GENOMIC DNA]</scope>
    <source>
        <strain evidence="1 2">RCEF 4871</strain>
    </source>
</reference>
<evidence type="ECO:0000313" key="2">
    <source>
        <dbReference type="Proteomes" id="UP000243498"/>
    </source>
</evidence>